<dbReference type="VEuPathDB" id="FungiDB:MUCCIDRAFT_114511"/>
<dbReference type="AlphaFoldDB" id="A0A162YLQ5"/>
<gene>
    <name evidence="1" type="ORF">MUCCIDRAFT_114511</name>
</gene>
<organism evidence="1 2">
    <name type="scientific">Mucor lusitanicus CBS 277.49</name>
    <dbReference type="NCBI Taxonomy" id="747725"/>
    <lineage>
        <taxon>Eukaryota</taxon>
        <taxon>Fungi</taxon>
        <taxon>Fungi incertae sedis</taxon>
        <taxon>Mucoromycota</taxon>
        <taxon>Mucoromycotina</taxon>
        <taxon>Mucoromycetes</taxon>
        <taxon>Mucorales</taxon>
        <taxon>Mucorineae</taxon>
        <taxon>Mucoraceae</taxon>
        <taxon>Mucor</taxon>
    </lineage>
</organism>
<name>A0A162YLQ5_MUCCL</name>
<proteinExistence type="predicted"/>
<keyword evidence="2" id="KW-1185">Reference proteome</keyword>
<accession>A0A162YLQ5</accession>
<evidence type="ECO:0000313" key="2">
    <source>
        <dbReference type="Proteomes" id="UP000077051"/>
    </source>
</evidence>
<sequence>MAVFGQELLDEAMSQQTKLLLDKVPTHCSAFTPTDFLNIIDVVSAIDKKTMSLKQARLQLLTLASNTNELRANGHHHQP</sequence>
<reference evidence="1 2" key="1">
    <citation type="submission" date="2015-06" db="EMBL/GenBank/DDBJ databases">
        <title>Expansion of signal transduction pathways in fungi by whole-genome duplication.</title>
        <authorList>
            <consortium name="DOE Joint Genome Institute"/>
            <person name="Corrochano L.M."/>
            <person name="Kuo A."/>
            <person name="Marcet-Houben M."/>
            <person name="Polaino S."/>
            <person name="Salamov A."/>
            <person name="Villalobos J.M."/>
            <person name="Alvarez M.I."/>
            <person name="Avalos J."/>
            <person name="Benito E.P."/>
            <person name="Benoit I."/>
            <person name="Burger G."/>
            <person name="Camino L.P."/>
            <person name="Canovas D."/>
            <person name="Cerda-Olmedo E."/>
            <person name="Cheng J.-F."/>
            <person name="Dominguez A."/>
            <person name="Elias M."/>
            <person name="Eslava A.P."/>
            <person name="Glaser F."/>
            <person name="Grimwood J."/>
            <person name="Gutierrez G."/>
            <person name="Heitman J."/>
            <person name="Henrissat B."/>
            <person name="Iturriaga E.A."/>
            <person name="Lang B.F."/>
            <person name="Lavin J.L."/>
            <person name="Lee S."/>
            <person name="Li W."/>
            <person name="Lindquist E."/>
            <person name="Lopez-Garcia S."/>
            <person name="Luque E.M."/>
            <person name="Marcos A.T."/>
            <person name="Martin J."/>
            <person name="Mccluskey K."/>
            <person name="Medina H.R."/>
            <person name="Miralles-Duran A."/>
            <person name="Miyazaki A."/>
            <person name="Munoz-Torres E."/>
            <person name="Oguiza J.A."/>
            <person name="Ohm R."/>
            <person name="Olmedo M."/>
            <person name="Orejas M."/>
            <person name="Ortiz-Castellanos L."/>
            <person name="Pisabarro A.G."/>
            <person name="Rodriguez-Romero J."/>
            <person name="Ruiz-Herrera J."/>
            <person name="Ruiz-Vazquez R."/>
            <person name="Sanz C."/>
            <person name="Schackwitz W."/>
            <person name="Schmutz J."/>
            <person name="Shahriari M."/>
            <person name="Shelest E."/>
            <person name="Silva-Franco F."/>
            <person name="Soanes D."/>
            <person name="Syed K."/>
            <person name="Tagua V.G."/>
            <person name="Talbot N.J."/>
            <person name="Thon M."/>
            <person name="De Vries R.P."/>
            <person name="Wiebenga A."/>
            <person name="Yadav J.S."/>
            <person name="Braun E.L."/>
            <person name="Baker S."/>
            <person name="Garre V."/>
            <person name="Horwitz B."/>
            <person name="Torres-Martinez S."/>
            <person name="Idnurm A."/>
            <person name="Herrera-Estrella A."/>
            <person name="Gabaldon T."/>
            <person name="Grigoriev I.V."/>
        </authorList>
    </citation>
    <scope>NUCLEOTIDE SEQUENCE [LARGE SCALE GENOMIC DNA]</scope>
    <source>
        <strain evidence="1 2">CBS 277.49</strain>
    </source>
</reference>
<dbReference type="Proteomes" id="UP000077051">
    <property type="component" value="Unassembled WGS sequence"/>
</dbReference>
<protein>
    <submittedName>
        <fullName evidence="1">Uncharacterized protein</fullName>
    </submittedName>
</protein>
<dbReference type="EMBL" id="AMYB01000008">
    <property type="protein sequence ID" value="OAC99326.1"/>
    <property type="molecule type" value="Genomic_DNA"/>
</dbReference>
<dbReference type="OrthoDB" id="2278473at2759"/>
<evidence type="ECO:0000313" key="1">
    <source>
        <dbReference type="EMBL" id="OAC99326.1"/>
    </source>
</evidence>
<comment type="caution">
    <text evidence="1">The sequence shown here is derived from an EMBL/GenBank/DDBJ whole genome shotgun (WGS) entry which is preliminary data.</text>
</comment>